<sequence>MEILDGDDYSTNVKGDHASEANHLYTCSASPNLLTFSPSPSLSQCSNSPPSQCPHSPPSQCPHSPPPQCTTPISIMYDFLAHHNLPCKYKSTFEFNAQKCLLALGDRNCEERGDRGKMTSHSREQRRKKKQSKRYFAKEGGAVTPQNGAEHPKDDDMQDPMTSEEIFARIMLLLSPKLIAEVTSLLIATQGFGQWQTCPTSHYLSVMEGIPDQGFHPRGMSCPYRRNLHTQDDPLMCQRGRQTNSASGRLGVKQGSSTVIRVAIGNKEDRRSRPTSSETTEKDLWQEMEVELQPVYSFKHFKHTQQYADQYREVYTYTKLREKSVMAISAAKILKTSIPRAGLVCFKSVNRNVKGLAGSKLTNNNKVQTSSTVPDRDESSMKWQMNPRLKDACDPHLSVNNPSPTELTVLGKMPVIRRSSPSIPSNTNGKYGGRGSSRLYPFQLQISTETRTVSSPYKRLPRSLLG</sequence>
<dbReference type="EMBL" id="JAIZAY010000001">
    <property type="protein sequence ID" value="KAJ8047930.1"/>
    <property type="molecule type" value="Genomic_DNA"/>
</dbReference>
<feature type="region of interest" description="Disordered" evidence="1">
    <location>
        <begin position="417"/>
        <end position="437"/>
    </location>
</feature>
<comment type="caution">
    <text evidence="2">The sequence shown here is derived from an EMBL/GenBank/DDBJ whole genome shotgun (WGS) entry which is preliminary data.</text>
</comment>
<feature type="compositionally biased region" description="Basic residues" evidence="1">
    <location>
        <begin position="124"/>
        <end position="135"/>
    </location>
</feature>
<feature type="compositionally biased region" description="Low complexity" evidence="1">
    <location>
        <begin position="38"/>
        <end position="50"/>
    </location>
</feature>
<evidence type="ECO:0000313" key="3">
    <source>
        <dbReference type="Proteomes" id="UP001152320"/>
    </source>
</evidence>
<feature type="compositionally biased region" description="Basic and acidic residues" evidence="1">
    <location>
        <begin position="111"/>
        <end position="123"/>
    </location>
</feature>
<name>A0A9Q1CNJ2_HOLLE</name>
<evidence type="ECO:0000313" key="2">
    <source>
        <dbReference type="EMBL" id="KAJ8047930.1"/>
    </source>
</evidence>
<keyword evidence="3" id="KW-1185">Reference proteome</keyword>
<proteinExistence type="predicted"/>
<reference evidence="2" key="1">
    <citation type="submission" date="2021-10" db="EMBL/GenBank/DDBJ databases">
        <title>Tropical sea cucumber genome reveals ecological adaptation and Cuvierian tubules defense mechanism.</title>
        <authorList>
            <person name="Chen T."/>
        </authorList>
    </citation>
    <scope>NUCLEOTIDE SEQUENCE</scope>
    <source>
        <strain evidence="2">Nanhai2018</strain>
        <tissue evidence="2">Muscle</tissue>
    </source>
</reference>
<dbReference type="AlphaFoldDB" id="A0A9Q1CNJ2"/>
<organism evidence="2 3">
    <name type="scientific">Holothuria leucospilota</name>
    <name type="common">Black long sea cucumber</name>
    <name type="synonym">Mertensiothuria leucospilota</name>
    <dbReference type="NCBI Taxonomy" id="206669"/>
    <lineage>
        <taxon>Eukaryota</taxon>
        <taxon>Metazoa</taxon>
        <taxon>Echinodermata</taxon>
        <taxon>Eleutherozoa</taxon>
        <taxon>Echinozoa</taxon>
        <taxon>Holothuroidea</taxon>
        <taxon>Aspidochirotacea</taxon>
        <taxon>Aspidochirotida</taxon>
        <taxon>Holothuriidae</taxon>
        <taxon>Holothuria</taxon>
    </lineage>
</organism>
<feature type="region of interest" description="Disordered" evidence="1">
    <location>
        <begin position="111"/>
        <end position="158"/>
    </location>
</feature>
<evidence type="ECO:0000256" key="1">
    <source>
        <dbReference type="SAM" id="MobiDB-lite"/>
    </source>
</evidence>
<dbReference type="Proteomes" id="UP001152320">
    <property type="component" value="Chromosome 1"/>
</dbReference>
<protein>
    <submittedName>
        <fullName evidence="2">Uncharacterized protein</fullName>
    </submittedName>
</protein>
<accession>A0A9Q1CNJ2</accession>
<gene>
    <name evidence="2" type="ORF">HOLleu_00051</name>
</gene>
<feature type="region of interest" description="Disordered" evidence="1">
    <location>
        <begin position="38"/>
        <end position="66"/>
    </location>
</feature>
<feature type="compositionally biased region" description="Pro residues" evidence="1">
    <location>
        <begin position="51"/>
        <end position="66"/>
    </location>
</feature>
<dbReference type="OrthoDB" id="10059176at2759"/>